<organism evidence="5 6">
    <name type="scientific">Pyrenophora seminiperda CCB06</name>
    <dbReference type="NCBI Taxonomy" id="1302712"/>
    <lineage>
        <taxon>Eukaryota</taxon>
        <taxon>Fungi</taxon>
        <taxon>Dikarya</taxon>
        <taxon>Ascomycota</taxon>
        <taxon>Pezizomycotina</taxon>
        <taxon>Dothideomycetes</taxon>
        <taxon>Pleosporomycetidae</taxon>
        <taxon>Pleosporales</taxon>
        <taxon>Pleosporineae</taxon>
        <taxon>Pleosporaceae</taxon>
        <taxon>Pyrenophora</taxon>
    </lineage>
</organism>
<dbReference type="EMBL" id="KE747811">
    <property type="protein sequence ID" value="RMZ67759.1"/>
    <property type="molecule type" value="Genomic_DNA"/>
</dbReference>
<dbReference type="PANTHER" id="PTHR10039:SF10">
    <property type="entry name" value="NACHT DOMAIN-CONTAINING PROTEIN"/>
    <property type="match status" value="1"/>
</dbReference>
<feature type="repeat" description="ANK" evidence="2">
    <location>
        <begin position="816"/>
        <end position="848"/>
    </location>
</feature>
<keyword evidence="1" id="KW-0677">Repeat</keyword>
<dbReference type="OrthoDB" id="7464126at2759"/>
<gene>
    <name evidence="5" type="ORF">GMOD_00010145</name>
</gene>
<evidence type="ECO:0000259" key="3">
    <source>
        <dbReference type="Pfam" id="PF22939"/>
    </source>
</evidence>
<name>A0A3M7LZZ6_9PLEO</name>
<feature type="repeat" description="ANK" evidence="2">
    <location>
        <begin position="981"/>
        <end position="1013"/>
    </location>
</feature>
<accession>A0A3M7LZZ6</accession>
<dbReference type="PANTHER" id="PTHR10039">
    <property type="entry name" value="AMELOGENIN"/>
    <property type="match status" value="1"/>
</dbReference>
<reference evidence="5 6" key="1">
    <citation type="journal article" date="2014" name="PLoS ONE">
        <title>De novo Genome Assembly of the Fungal Plant Pathogen Pyrenophora semeniperda.</title>
        <authorList>
            <person name="Soliai M.M."/>
            <person name="Meyer S.E."/>
            <person name="Udall J.A."/>
            <person name="Elzinga D.E."/>
            <person name="Hermansen R.A."/>
            <person name="Bodily P.M."/>
            <person name="Hart A.A."/>
            <person name="Coleman C.E."/>
        </authorList>
    </citation>
    <scope>NUCLEOTIDE SEQUENCE [LARGE SCALE GENOMIC DNA]</scope>
    <source>
        <strain evidence="5 6">CCB06</strain>
        <tissue evidence="5">Mycelium</tissue>
    </source>
</reference>
<dbReference type="PROSITE" id="PS50297">
    <property type="entry name" value="ANK_REP_REGION"/>
    <property type="match status" value="4"/>
</dbReference>
<evidence type="ECO:0000256" key="1">
    <source>
        <dbReference type="ARBA" id="ARBA00022737"/>
    </source>
</evidence>
<evidence type="ECO:0000256" key="2">
    <source>
        <dbReference type="PROSITE-ProRule" id="PRU00023"/>
    </source>
</evidence>
<protein>
    <submittedName>
        <fullName evidence="5">Uncharacterized protein</fullName>
    </submittedName>
</protein>
<dbReference type="SMART" id="SM00248">
    <property type="entry name" value="ANK"/>
    <property type="match status" value="8"/>
</dbReference>
<dbReference type="Gene3D" id="3.40.50.300">
    <property type="entry name" value="P-loop containing nucleotide triphosphate hydrolases"/>
    <property type="match status" value="1"/>
</dbReference>
<keyword evidence="2" id="KW-0040">ANK repeat</keyword>
<feature type="repeat" description="ANK" evidence="2">
    <location>
        <begin position="915"/>
        <end position="947"/>
    </location>
</feature>
<feature type="repeat" description="ANK" evidence="2">
    <location>
        <begin position="849"/>
        <end position="881"/>
    </location>
</feature>
<dbReference type="Pfam" id="PF24883">
    <property type="entry name" value="NPHP3_N"/>
    <property type="match status" value="1"/>
</dbReference>
<feature type="domain" description="GPI inositol-deacylase winged helix" evidence="3">
    <location>
        <begin position="526"/>
        <end position="605"/>
    </location>
</feature>
<dbReference type="InterPro" id="IPR036770">
    <property type="entry name" value="Ankyrin_rpt-contain_sf"/>
</dbReference>
<dbReference type="Gene3D" id="1.25.40.20">
    <property type="entry name" value="Ankyrin repeat-containing domain"/>
    <property type="match status" value="1"/>
</dbReference>
<dbReference type="InterPro" id="IPR054471">
    <property type="entry name" value="GPIID_WHD"/>
</dbReference>
<dbReference type="InterPro" id="IPR056884">
    <property type="entry name" value="NPHP3-like_N"/>
</dbReference>
<dbReference type="InterPro" id="IPR002110">
    <property type="entry name" value="Ankyrin_rpt"/>
</dbReference>
<sequence>MSTDIRLAKAVSEFEAELSDGQKSTFRTLKSQSLSATPTPSDVMQLTAEVDRQIVRKFGGQCFGPRFTNFLQGVQQFAALGDVLVGGSQNLVACSVWSLYLSPVSLSESFSDASQSIVSLSTYVDKLSSLFMDIGRSAPRNQAMALLYLRSKKLQTYLSEYFIVVVDLCRHLFKFGQKSTVQQFASTPNDSHLKTFRTELDQWANSIREEMHLNEAQENSGVRALARKVFKSASYEQKLATNLRVLDFCSTYNHQTTWKQTRKAGNASFFMQRAEYQEWKAWSDPCTLMYTGKLGSGKSVLMANIVDDLNLSTEKTRLAVTYFFCRHDVPESLKLLCTVPDLAVLSESCEDTRSTGDIEEVLKLLVRGFPPRHRAYFVLDGLDECDHEEKEILVQALQETQKTLKITLCASFRIEPNNGLQSITERLAATRIVSMPDDNPDIEAFIEADLERCLHQKRLIIGNPTLILSIQDALLIGSQGMFLWVALQIQSLCSMKTDQAIREALADLPKDLSETFSRILRKSGSSDKSLQVKTLRLVLAAYRPLTTDELREALSVTPGDTIWDPSKVLNDVQSALACCGCLLVVDEEECTVRIVHHSAKQYILSGLNGVHDMSFSAEEAQRTLADIVVTYLRYGVFGTELSRTKVHPVMAQSAPSRVMHATMESSSTTLNMAMKLLKSRKQPSFDISMTLAEARKAFQPESVEEFHFYSYAKLYWVKHIESLSKQTSIIDNLLPSILKGKTTGINVSNDDFRTLLWWATQTGHEGTVKLILELSKADMDLKDKDRLTLLCLWARDNGRDAIVKLLLSDGAKLNAQDGNTLQAASAIGCAQVVKLLLDKGANVNAQGGYYGNALQAASYGGHEQIVKLLLDKGANVNAQGGYYGNALQAASWRGCEQTMKLLLDNGADINAQGGEYNNALQAALIGGNLEVVKLLLNTGADVNVRREQYNNALRAASWRGYEQAVKLLVDWGANANAQGGQFDNALYAASSRGHEQIVKLLLDKGANVNAQGGYYGNALQAASVGGHEAVMRLLRDKGAFT</sequence>
<dbReference type="InterPro" id="IPR027417">
    <property type="entry name" value="P-loop_NTPase"/>
</dbReference>
<evidence type="ECO:0000313" key="5">
    <source>
        <dbReference type="EMBL" id="RMZ67759.1"/>
    </source>
</evidence>
<dbReference type="AlphaFoldDB" id="A0A3M7LZZ6"/>
<keyword evidence="6" id="KW-1185">Reference proteome</keyword>
<evidence type="ECO:0000313" key="6">
    <source>
        <dbReference type="Proteomes" id="UP000265663"/>
    </source>
</evidence>
<feature type="domain" description="Nephrocystin 3-like N-terminal" evidence="4">
    <location>
        <begin position="269"/>
        <end position="406"/>
    </location>
</feature>
<dbReference type="SUPFAM" id="SSF48403">
    <property type="entry name" value="Ankyrin repeat"/>
    <property type="match status" value="1"/>
</dbReference>
<dbReference type="PROSITE" id="PS50088">
    <property type="entry name" value="ANK_REPEAT"/>
    <property type="match status" value="4"/>
</dbReference>
<proteinExistence type="predicted"/>
<evidence type="ECO:0000259" key="4">
    <source>
        <dbReference type="Pfam" id="PF24883"/>
    </source>
</evidence>
<dbReference type="Proteomes" id="UP000265663">
    <property type="component" value="Unassembled WGS sequence"/>
</dbReference>
<dbReference type="Pfam" id="PF22939">
    <property type="entry name" value="WHD_GPIID"/>
    <property type="match status" value="1"/>
</dbReference>
<dbReference type="Pfam" id="PF12796">
    <property type="entry name" value="Ank_2"/>
    <property type="match status" value="4"/>
</dbReference>